<feature type="domain" description="Secretion system C-terminal sorting" evidence="3">
    <location>
        <begin position="531"/>
        <end position="596"/>
    </location>
</feature>
<sequence>MSALKIINVLLFILLINAPVFAQIQYFKDADGIRLYPQSHQLYPRDKTDKATVTIKGDVGTYTIDQIELVVYKHFLDGSVSQSTYSQTTTNSFHFEPILDAGMYLYSFKLFLKRNHRTFLTQNIASNVVCGDVYIITGQSNAMGIINNVPSEGIYQDSLYQEYPAEGSNKIYSKSLGNMPKYNGVNGNLTNYNAANNYWTPATASGDFVGFVGLWGLKLQYAIQEKYQMPTCFINGAYGGSTIGEHQLGFGNNSDPYNLETLFGSLNYRVQQANLKGKIKGIIWYQGESQNTYNRATTYQDSLHFLIDTWETHLGDFSKVYVIQIHTGCNYHGFGQVVREHQRSIQRPVNSSSEIVPITACGIGERASAIYDSFYSCHFARTAYNQLADRLFQTIGRDFYHQNTCITSPNIIQAYYAYNELVLEFDQNLAALPEGIETQFEFYKNSQLLPNVSILKAYAEDNKIYFSIDTQTPDAVSYLLVDDPVYNHEMIWLENPAGYAAFSFHQVPIEHLPCTEHFCSIQSNRISNQNPLQIHLKSCTTQNKVSLYTLQGQLVFQKDFPFLNIKTSLDLSHLAQGLYFLNIESDGQFLETKKIIKY</sequence>
<dbReference type="GO" id="GO:0016788">
    <property type="term" value="F:hydrolase activity, acting on ester bonds"/>
    <property type="evidence" value="ECO:0007669"/>
    <property type="project" value="UniProtKB-ARBA"/>
</dbReference>
<feature type="domain" description="Sialate O-acetylesterase" evidence="2">
    <location>
        <begin position="132"/>
        <end position="392"/>
    </location>
</feature>
<evidence type="ECO:0000313" key="4">
    <source>
        <dbReference type="EMBL" id="CAA6809313.1"/>
    </source>
</evidence>
<dbReference type="Pfam" id="PF03629">
    <property type="entry name" value="SASA"/>
    <property type="match status" value="1"/>
</dbReference>
<keyword evidence="1" id="KW-0378">Hydrolase</keyword>
<evidence type="ECO:0000259" key="2">
    <source>
        <dbReference type="Pfam" id="PF03629"/>
    </source>
</evidence>
<dbReference type="InterPro" id="IPR052940">
    <property type="entry name" value="Carb_Esterase_6"/>
</dbReference>
<organism evidence="4">
    <name type="scientific">uncultured Aureispira sp</name>
    <dbReference type="NCBI Taxonomy" id="1331704"/>
    <lineage>
        <taxon>Bacteria</taxon>
        <taxon>Pseudomonadati</taxon>
        <taxon>Bacteroidota</taxon>
        <taxon>Saprospiria</taxon>
        <taxon>Saprospirales</taxon>
        <taxon>Saprospiraceae</taxon>
        <taxon>Aureispira</taxon>
        <taxon>environmental samples</taxon>
    </lineage>
</organism>
<dbReference type="InterPro" id="IPR005181">
    <property type="entry name" value="SASA"/>
</dbReference>
<dbReference type="Pfam" id="PF18962">
    <property type="entry name" value="Por_Secre_tail"/>
    <property type="match status" value="1"/>
</dbReference>
<dbReference type="AlphaFoldDB" id="A0A6S6T2E8"/>
<dbReference type="Gene3D" id="3.40.50.1110">
    <property type="entry name" value="SGNH hydrolase"/>
    <property type="match status" value="1"/>
</dbReference>
<dbReference type="InterPro" id="IPR036514">
    <property type="entry name" value="SGNH_hydro_sf"/>
</dbReference>
<dbReference type="EMBL" id="CACVAQ010000152">
    <property type="protein sequence ID" value="CAA6809313.1"/>
    <property type="molecule type" value="Genomic_DNA"/>
</dbReference>
<name>A0A6S6T2E8_9BACT</name>
<evidence type="ECO:0000256" key="1">
    <source>
        <dbReference type="ARBA" id="ARBA00022801"/>
    </source>
</evidence>
<gene>
    <name evidence="4" type="ORF">HELGO_WM36063</name>
</gene>
<dbReference type="InterPro" id="IPR026444">
    <property type="entry name" value="Secre_tail"/>
</dbReference>
<evidence type="ECO:0008006" key="5">
    <source>
        <dbReference type="Google" id="ProtNLM"/>
    </source>
</evidence>
<proteinExistence type="predicted"/>
<dbReference type="SUPFAM" id="SSF52266">
    <property type="entry name" value="SGNH hydrolase"/>
    <property type="match status" value="1"/>
</dbReference>
<evidence type="ECO:0000259" key="3">
    <source>
        <dbReference type="Pfam" id="PF18962"/>
    </source>
</evidence>
<dbReference type="PANTHER" id="PTHR31988">
    <property type="entry name" value="ESTERASE, PUTATIVE (DUF303)-RELATED"/>
    <property type="match status" value="1"/>
</dbReference>
<dbReference type="NCBIfam" id="TIGR04183">
    <property type="entry name" value="Por_Secre_tail"/>
    <property type="match status" value="1"/>
</dbReference>
<protein>
    <recommendedName>
        <fullName evidence="5">Sialate O-acetylesterase domain-containing protein</fullName>
    </recommendedName>
</protein>
<dbReference type="PANTHER" id="PTHR31988:SF19">
    <property type="entry name" value="9-O-ACETYL-N-ACETYLNEURAMINIC ACID DEACETYLASE-RELATED"/>
    <property type="match status" value="1"/>
</dbReference>
<accession>A0A6S6T2E8</accession>
<reference evidence="4" key="1">
    <citation type="submission" date="2020-01" db="EMBL/GenBank/DDBJ databases">
        <authorList>
            <person name="Meier V. D."/>
            <person name="Meier V D."/>
        </authorList>
    </citation>
    <scope>NUCLEOTIDE SEQUENCE</scope>
    <source>
        <strain evidence="4">HLG_WM_MAG_10</strain>
    </source>
</reference>